<dbReference type="GO" id="GO:0008684">
    <property type="term" value="F:2-oxopent-4-enoate hydratase activity"/>
    <property type="evidence" value="ECO:0007669"/>
    <property type="project" value="TreeGrafter"/>
</dbReference>
<dbReference type="GO" id="GO:0005737">
    <property type="term" value="C:cytoplasm"/>
    <property type="evidence" value="ECO:0007669"/>
    <property type="project" value="TreeGrafter"/>
</dbReference>
<dbReference type="Proteomes" id="UP000239480">
    <property type="component" value="Unassembled WGS sequence"/>
</dbReference>
<evidence type="ECO:0000313" key="2">
    <source>
        <dbReference type="Proteomes" id="UP000239480"/>
    </source>
</evidence>
<organism evidence="1 2">
    <name type="scientific">Aliiruegeria haliotis</name>
    <dbReference type="NCBI Taxonomy" id="1280846"/>
    <lineage>
        <taxon>Bacteria</taxon>
        <taxon>Pseudomonadati</taxon>
        <taxon>Pseudomonadota</taxon>
        <taxon>Alphaproteobacteria</taxon>
        <taxon>Rhodobacterales</taxon>
        <taxon>Roseobacteraceae</taxon>
        <taxon>Aliiruegeria</taxon>
    </lineage>
</organism>
<dbReference type="InterPro" id="IPR036663">
    <property type="entry name" value="Fumarylacetoacetase_C_sf"/>
</dbReference>
<sequence>MQSYTDALIRALETGTRFEPAGPIPTTHADAWAVQQKVSFRLGPVGGFKIAPPKGDQPPAIAPILASRVFASGSRHEVNDTLGVELEVGFEILQDLPEDGFPARPEAFFRPRPVIELVDSRIAGPLAADPFVKLSDLGINHALILGTPINGWDGSDFDSVSASMACGDAVLLENDGSVPGGSAIAALRLLYDILGDHCGGIRAGQTLITGSLHPMTLLPAGTVLRGDIEGLGRVEAHLR</sequence>
<dbReference type="AlphaFoldDB" id="A0A2T0RFU6"/>
<reference evidence="1 2" key="1">
    <citation type="submission" date="2018-03" db="EMBL/GenBank/DDBJ databases">
        <title>Genomic Encyclopedia of Archaeal and Bacterial Type Strains, Phase II (KMG-II): from individual species to whole genera.</title>
        <authorList>
            <person name="Goeker M."/>
        </authorList>
    </citation>
    <scope>NUCLEOTIDE SEQUENCE [LARGE SCALE GENOMIC DNA]</scope>
    <source>
        <strain evidence="1 2">DSM 29328</strain>
    </source>
</reference>
<dbReference type="EMBL" id="PVTD01000015">
    <property type="protein sequence ID" value="PRY20076.1"/>
    <property type="molecule type" value="Genomic_DNA"/>
</dbReference>
<name>A0A2T0RFU6_9RHOB</name>
<accession>A0A2T0RFU6</accession>
<dbReference type="SUPFAM" id="SSF56529">
    <property type="entry name" value="FAH"/>
    <property type="match status" value="1"/>
</dbReference>
<dbReference type="Gene3D" id="3.90.850.10">
    <property type="entry name" value="Fumarylacetoacetase-like, C-terminal domain"/>
    <property type="match status" value="1"/>
</dbReference>
<gene>
    <name evidence="1" type="ORF">CLV78_11525</name>
</gene>
<comment type="caution">
    <text evidence="1">The sequence shown here is derived from an EMBL/GenBank/DDBJ whole genome shotgun (WGS) entry which is preliminary data.</text>
</comment>
<dbReference type="PANTHER" id="PTHR30143">
    <property type="entry name" value="ACID HYDRATASE"/>
    <property type="match status" value="1"/>
</dbReference>
<dbReference type="PANTHER" id="PTHR30143:SF0">
    <property type="entry name" value="2-KETO-4-PENTENOATE HYDRATASE"/>
    <property type="match status" value="1"/>
</dbReference>
<proteinExistence type="predicted"/>
<evidence type="ECO:0000313" key="1">
    <source>
        <dbReference type="EMBL" id="PRY20076.1"/>
    </source>
</evidence>
<protein>
    <submittedName>
        <fullName evidence="1">2-keto-4-pentenoate hydratase</fullName>
    </submittedName>
</protein>
<keyword evidence="2" id="KW-1185">Reference proteome</keyword>
<dbReference type="InterPro" id="IPR050772">
    <property type="entry name" value="Hydratase-Decarb/MhpD_sf"/>
</dbReference>